<sequence>MSAKSSSTIVLGGHKHRYLDTGDSSKPMLLLLHGISCSLDFFEQTIPLLSRSFRVLAFDLLGFGGSAKPKKAPYSLNLYSSLIIEFLAKTRNNENEKTFAVGHSMGGKYLLSTALLYPDSFDKLVLSNTDGFIEQPGWVRGISLPGIKQVLKKVFSSKLVSSKVFNTAFHNPKRVNNVSYKKNLAVSRDKDAIETVMALNRNHKQLDFSKTGLRQQLDRLDIPVLILWGDHDLYISPSIARIVHNEIPGSELYIFKNCGHSPMLEYPESFSNKVVRFLLNDEQ</sequence>
<dbReference type="InterPro" id="IPR029058">
    <property type="entry name" value="AB_hydrolase_fold"/>
</dbReference>
<dbReference type="PRINTS" id="PR00111">
    <property type="entry name" value="ABHYDROLASE"/>
</dbReference>
<organism evidence="2 3">
    <name type="scientific">Prosthecochloris marina</name>
    <dbReference type="NCBI Taxonomy" id="2017681"/>
    <lineage>
        <taxon>Bacteria</taxon>
        <taxon>Pseudomonadati</taxon>
        <taxon>Chlorobiota</taxon>
        <taxon>Chlorobiia</taxon>
        <taxon>Chlorobiales</taxon>
        <taxon>Chlorobiaceae</taxon>
        <taxon>Prosthecochloris</taxon>
    </lineage>
</organism>
<keyword evidence="3" id="KW-1185">Reference proteome</keyword>
<evidence type="ECO:0000313" key="3">
    <source>
        <dbReference type="Proteomes" id="UP000246278"/>
    </source>
</evidence>
<evidence type="ECO:0000313" key="2">
    <source>
        <dbReference type="EMBL" id="PWW81983.1"/>
    </source>
</evidence>
<dbReference type="Gene3D" id="3.40.50.1820">
    <property type="entry name" value="alpha/beta hydrolase"/>
    <property type="match status" value="1"/>
</dbReference>
<evidence type="ECO:0000259" key="1">
    <source>
        <dbReference type="Pfam" id="PF00561"/>
    </source>
</evidence>
<comment type="caution">
    <text evidence="2">The sequence shown here is derived from an EMBL/GenBank/DDBJ whole genome shotgun (WGS) entry which is preliminary data.</text>
</comment>
<dbReference type="EMBL" id="PDNZ01000004">
    <property type="protein sequence ID" value="PWW81983.1"/>
    <property type="molecule type" value="Genomic_DNA"/>
</dbReference>
<dbReference type="PANTHER" id="PTHR43798:SF33">
    <property type="entry name" value="HYDROLASE, PUTATIVE (AFU_ORTHOLOGUE AFUA_2G14860)-RELATED"/>
    <property type="match status" value="1"/>
</dbReference>
<keyword evidence="2" id="KW-0378">Hydrolase</keyword>
<feature type="domain" description="AB hydrolase-1" evidence="1">
    <location>
        <begin position="27"/>
        <end position="265"/>
    </location>
</feature>
<dbReference type="AlphaFoldDB" id="A0A317T5N8"/>
<gene>
    <name evidence="2" type="ORF">CR164_06405</name>
</gene>
<dbReference type="PANTHER" id="PTHR43798">
    <property type="entry name" value="MONOACYLGLYCEROL LIPASE"/>
    <property type="match status" value="1"/>
</dbReference>
<dbReference type="GO" id="GO:0016787">
    <property type="term" value="F:hydrolase activity"/>
    <property type="evidence" value="ECO:0007669"/>
    <property type="project" value="UniProtKB-KW"/>
</dbReference>
<dbReference type="RefSeq" id="WP_110023116.1">
    <property type="nucleotide sequence ID" value="NZ_PDNZ01000004.1"/>
</dbReference>
<accession>A0A317T5N8</accession>
<dbReference type="GO" id="GO:0016020">
    <property type="term" value="C:membrane"/>
    <property type="evidence" value="ECO:0007669"/>
    <property type="project" value="TreeGrafter"/>
</dbReference>
<dbReference type="OrthoDB" id="9780932at2"/>
<dbReference type="Pfam" id="PF00561">
    <property type="entry name" value="Abhydrolase_1"/>
    <property type="match status" value="1"/>
</dbReference>
<proteinExistence type="predicted"/>
<protein>
    <submittedName>
        <fullName evidence="2">Alpha/beta hydrolase</fullName>
    </submittedName>
</protein>
<dbReference type="Proteomes" id="UP000246278">
    <property type="component" value="Unassembled WGS sequence"/>
</dbReference>
<name>A0A317T5N8_9CHLB</name>
<reference evidence="3" key="1">
    <citation type="submission" date="2017-10" db="EMBL/GenBank/DDBJ databases">
        <authorList>
            <person name="Gaisin V.A."/>
            <person name="Rysina M.S."/>
            <person name="Grouzdev D.S."/>
        </authorList>
    </citation>
    <scope>NUCLEOTIDE SEQUENCE [LARGE SCALE GENOMIC DNA]</scope>
    <source>
        <strain evidence="3">V1</strain>
    </source>
</reference>
<dbReference type="InterPro" id="IPR050266">
    <property type="entry name" value="AB_hydrolase_sf"/>
</dbReference>
<dbReference type="InterPro" id="IPR000073">
    <property type="entry name" value="AB_hydrolase_1"/>
</dbReference>
<dbReference type="SUPFAM" id="SSF53474">
    <property type="entry name" value="alpha/beta-Hydrolases"/>
    <property type="match status" value="1"/>
</dbReference>